<dbReference type="EMBL" id="JXQK01000040">
    <property type="protein sequence ID" value="KIP63570.1"/>
    <property type="molecule type" value="Genomic_DNA"/>
</dbReference>
<name>A0A0D0J1C9_9BACT</name>
<keyword evidence="2" id="KW-1185">Reference proteome</keyword>
<proteinExistence type="predicted"/>
<gene>
    <name evidence="1" type="ORF">ST44_03135</name>
</gene>
<organism evidence="1 2">
    <name type="scientific">Prevotella pectinovora</name>
    <dbReference type="NCBI Taxonomy" id="1602169"/>
    <lineage>
        <taxon>Bacteria</taxon>
        <taxon>Pseudomonadati</taxon>
        <taxon>Bacteroidota</taxon>
        <taxon>Bacteroidia</taxon>
        <taxon>Bacteroidales</taxon>
        <taxon>Prevotellaceae</taxon>
        <taxon>Prevotella</taxon>
    </lineage>
</organism>
<reference evidence="1 2" key="1">
    <citation type="submission" date="2015-01" db="EMBL/GenBank/DDBJ databases">
        <title>Comparative genomics of non-oral Prevotella species.</title>
        <authorList>
            <person name="Accetto T."/>
            <person name="Nograsek B."/>
            <person name="Avgustin G."/>
        </authorList>
    </citation>
    <scope>NUCLEOTIDE SEQUENCE [LARGE SCALE GENOMIC DNA]</scope>
    <source>
        <strain evidence="1 2">P5-119</strain>
    </source>
</reference>
<dbReference type="AlphaFoldDB" id="A0A0D0J1C9"/>
<comment type="caution">
    <text evidence="1">The sequence shown here is derived from an EMBL/GenBank/DDBJ whole genome shotgun (WGS) entry which is preliminary data.</text>
</comment>
<evidence type="ECO:0000313" key="2">
    <source>
        <dbReference type="Proteomes" id="UP000032046"/>
    </source>
</evidence>
<protein>
    <submittedName>
        <fullName evidence="1">Contig40, whole genome shotgun sequence</fullName>
    </submittedName>
</protein>
<sequence length="64" mass="7642">MIERICHIDKELEDSIFLFGARQTGKSTFLRQKFPDSIYIDLLDTTIKGRFSRRPSLLYEDFRL</sequence>
<dbReference type="Proteomes" id="UP000032046">
    <property type="component" value="Unassembled WGS sequence"/>
</dbReference>
<accession>A0A0D0J1C9</accession>
<evidence type="ECO:0000313" key="1">
    <source>
        <dbReference type="EMBL" id="KIP63570.1"/>
    </source>
</evidence>